<dbReference type="Proteomes" id="UP000826195">
    <property type="component" value="Unassembled WGS sequence"/>
</dbReference>
<organism evidence="6 7">
    <name type="scientific">Cotesia glomerata</name>
    <name type="common">Lepidopteran parasitic wasp</name>
    <name type="synonym">Apanteles glomeratus</name>
    <dbReference type="NCBI Taxonomy" id="32391"/>
    <lineage>
        <taxon>Eukaryota</taxon>
        <taxon>Metazoa</taxon>
        <taxon>Ecdysozoa</taxon>
        <taxon>Arthropoda</taxon>
        <taxon>Hexapoda</taxon>
        <taxon>Insecta</taxon>
        <taxon>Pterygota</taxon>
        <taxon>Neoptera</taxon>
        <taxon>Endopterygota</taxon>
        <taxon>Hymenoptera</taxon>
        <taxon>Apocrita</taxon>
        <taxon>Ichneumonoidea</taxon>
        <taxon>Braconidae</taxon>
        <taxon>Microgastrinae</taxon>
        <taxon>Cotesia</taxon>
    </lineage>
</organism>
<evidence type="ECO:0000256" key="1">
    <source>
        <dbReference type="ARBA" id="ARBA00022741"/>
    </source>
</evidence>
<protein>
    <recommendedName>
        <fullName evidence="5">MCM C-terminal AAA(+) ATPase domain-containing protein</fullName>
    </recommendedName>
</protein>
<dbReference type="GO" id="GO:0003697">
    <property type="term" value="F:single-stranded DNA binding"/>
    <property type="evidence" value="ECO:0007669"/>
    <property type="project" value="TreeGrafter"/>
</dbReference>
<dbReference type="InterPro" id="IPR041562">
    <property type="entry name" value="MCM_lid"/>
</dbReference>
<dbReference type="SMART" id="SM00350">
    <property type="entry name" value="MCM"/>
    <property type="match status" value="1"/>
</dbReference>
<dbReference type="PANTHER" id="PTHR11630:SF47">
    <property type="entry name" value="DNA HELICASE MCM8"/>
    <property type="match status" value="1"/>
</dbReference>
<dbReference type="PROSITE" id="PS50051">
    <property type="entry name" value="MCM_2"/>
    <property type="match status" value="1"/>
</dbReference>
<evidence type="ECO:0000259" key="5">
    <source>
        <dbReference type="PROSITE" id="PS50051"/>
    </source>
</evidence>
<dbReference type="SUPFAM" id="SSF50249">
    <property type="entry name" value="Nucleic acid-binding proteins"/>
    <property type="match status" value="1"/>
</dbReference>
<dbReference type="InterPro" id="IPR025662">
    <property type="entry name" value="Sigma_54_int_dom_ATP-bd_1"/>
</dbReference>
<dbReference type="Pfam" id="PF26065">
    <property type="entry name" value="MCM8_N"/>
    <property type="match status" value="1"/>
</dbReference>
<dbReference type="InterPro" id="IPR001208">
    <property type="entry name" value="MCM_dom"/>
</dbReference>
<sequence length="724" mass="82458">MYHCCQTASPLQLCNIPRLKMEAIDAIGDNFDAYSSEPAVKKQKVARESNMKEIFDNYKHLDVYFLSKQLESRYYGYKLYFDSGVDLDEEFIKKIDASIKFLVRNSDIYADSSTEASLFSVSIQRFYDDEIFMSKWKTFKENIKNSPAETLNCLGLALYQCVAEKKFKDSTINSVCLPKLEVKVFDYESGESIDDLPELCDKLLEIHGRVTKIKQPKYQIEWLLFLCTRCFRIETVKQVNGDYTPPRRCQNCGKRKFKAQRDSPFTKSIALQYIQLEYLAPIEDDHGNSQTLKMLDVKLLGDLVNTCSLTDNVKIVGVLKTFKKYKGELLATKSLYLEAVSVIKTPQPDTAFVLELNEDDNSIIDKIRGEPDIFSSLVKLFCPEIYGHDMVKAGLLLSLLGGSESEEIKGDINVLLFGDSGVGKSVLGRTCAQVAPKGVYVNLTHNTLLGVKVKPAKKKQKEPTLESGALVLADGGSCVIDKLRKLSLKQSQDLFEVMEDQSLYVQRFGINRSIAVKTSIVVASQPIDGKYNYMKTFEKNLNINKVILSRFDLIFLMLDHPGPSFEALKATQILNGKRSINDQDQFLAEKKSVSLELISKVTLQKYIAYARQIKAQLSEASAIVLKNYFVENKQKNYFHELLCHNKHFESLIRLTQARAKSELREEATVHDAEEVIKIHKFTIETLKKVILSSRSKDRYQKSPSEDIRLYFKKIIKCDNPQTEQ</sequence>
<dbReference type="InterPro" id="IPR027417">
    <property type="entry name" value="P-loop_NTPase"/>
</dbReference>
<dbReference type="InterPro" id="IPR058767">
    <property type="entry name" value="MCM8_N"/>
</dbReference>
<dbReference type="GO" id="GO:0005524">
    <property type="term" value="F:ATP binding"/>
    <property type="evidence" value="ECO:0007669"/>
    <property type="project" value="UniProtKB-KW"/>
</dbReference>
<evidence type="ECO:0000256" key="4">
    <source>
        <dbReference type="RuleBase" id="RU004070"/>
    </source>
</evidence>
<dbReference type="GO" id="GO:0017116">
    <property type="term" value="F:single-stranded DNA helicase activity"/>
    <property type="evidence" value="ECO:0007669"/>
    <property type="project" value="TreeGrafter"/>
</dbReference>
<gene>
    <name evidence="6" type="ORF">KQX54_018753</name>
</gene>
<evidence type="ECO:0000313" key="7">
    <source>
        <dbReference type="Proteomes" id="UP000826195"/>
    </source>
</evidence>
<dbReference type="Gene3D" id="3.40.50.300">
    <property type="entry name" value="P-loop containing nucleotide triphosphate hydrolases"/>
    <property type="match status" value="1"/>
</dbReference>
<keyword evidence="7" id="KW-1185">Reference proteome</keyword>
<dbReference type="SUPFAM" id="SSF52540">
    <property type="entry name" value="P-loop containing nucleoside triphosphate hydrolases"/>
    <property type="match status" value="1"/>
</dbReference>
<keyword evidence="3 4" id="KW-0238">DNA-binding</keyword>
<name>A0AAV7I1A6_COTGL</name>
<dbReference type="InterPro" id="IPR031327">
    <property type="entry name" value="MCM"/>
</dbReference>
<dbReference type="Gene3D" id="2.40.50.140">
    <property type="entry name" value="Nucleic acid-binding proteins"/>
    <property type="match status" value="1"/>
</dbReference>
<dbReference type="InterPro" id="IPR033762">
    <property type="entry name" value="MCM_OB"/>
</dbReference>
<dbReference type="Pfam" id="PF00493">
    <property type="entry name" value="MCM"/>
    <property type="match status" value="1"/>
</dbReference>
<dbReference type="Pfam" id="PF17207">
    <property type="entry name" value="MCM_OB"/>
    <property type="match status" value="1"/>
</dbReference>
<feature type="domain" description="MCM C-terminal AAA(+) ATPase" evidence="5">
    <location>
        <begin position="373"/>
        <end position="573"/>
    </location>
</feature>
<dbReference type="PROSITE" id="PS00675">
    <property type="entry name" value="SIGMA54_INTERACT_1"/>
    <property type="match status" value="1"/>
</dbReference>
<dbReference type="Pfam" id="PF17855">
    <property type="entry name" value="MCM_lid"/>
    <property type="match status" value="1"/>
</dbReference>
<keyword evidence="2 4" id="KW-0067">ATP-binding</keyword>
<accession>A0AAV7I1A6</accession>
<comment type="similarity">
    <text evidence="4">Belongs to the MCM family.</text>
</comment>
<dbReference type="AlphaFoldDB" id="A0AAV7I1A6"/>
<reference evidence="6 7" key="1">
    <citation type="journal article" date="2021" name="J. Hered.">
        <title>A chromosome-level genome assembly of the parasitoid wasp, Cotesia glomerata (Hymenoptera: Braconidae).</title>
        <authorList>
            <person name="Pinto B.J."/>
            <person name="Weis J.J."/>
            <person name="Gamble T."/>
            <person name="Ode P.J."/>
            <person name="Paul R."/>
            <person name="Zaspel J.M."/>
        </authorList>
    </citation>
    <scope>NUCLEOTIDE SEQUENCE [LARGE SCALE GENOMIC DNA]</scope>
    <source>
        <strain evidence="6">CgM1</strain>
    </source>
</reference>
<dbReference type="EMBL" id="JAHXZJ010002609">
    <property type="protein sequence ID" value="KAH0540637.1"/>
    <property type="molecule type" value="Genomic_DNA"/>
</dbReference>
<dbReference type="InterPro" id="IPR012340">
    <property type="entry name" value="NA-bd_OB-fold"/>
</dbReference>
<evidence type="ECO:0000256" key="3">
    <source>
        <dbReference type="ARBA" id="ARBA00023125"/>
    </source>
</evidence>
<dbReference type="PANTHER" id="PTHR11630">
    <property type="entry name" value="DNA REPLICATION LICENSING FACTOR MCM FAMILY MEMBER"/>
    <property type="match status" value="1"/>
</dbReference>
<dbReference type="Gene3D" id="2.20.28.10">
    <property type="match status" value="1"/>
</dbReference>
<keyword evidence="1 4" id="KW-0547">Nucleotide-binding</keyword>
<comment type="caution">
    <text evidence="6">The sequence shown here is derived from an EMBL/GenBank/DDBJ whole genome shotgun (WGS) entry which is preliminary data.</text>
</comment>
<dbReference type="PRINTS" id="PR01657">
    <property type="entry name" value="MCMFAMILY"/>
</dbReference>
<dbReference type="GO" id="GO:0005634">
    <property type="term" value="C:nucleus"/>
    <property type="evidence" value="ECO:0007669"/>
    <property type="project" value="TreeGrafter"/>
</dbReference>
<evidence type="ECO:0000313" key="6">
    <source>
        <dbReference type="EMBL" id="KAH0540637.1"/>
    </source>
</evidence>
<evidence type="ECO:0000256" key="2">
    <source>
        <dbReference type="ARBA" id="ARBA00022840"/>
    </source>
</evidence>
<dbReference type="GO" id="GO:0042555">
    <property type="term" value="C:MCM complex"/>
    <property type="evidence" value="ECO:0007669"/>
    <property type="project" value="TreeGrafter"/>
</dbReference>
<proteinExistence type="inferred from homology"/>